<evidence type="ECO:0000313" key="1">
    <source>
        <dbReference type="EMBL" id="SKB50948.1"/>
    </source>
</evidence>
<reference evidence="2" key="1">
    <citation type="submission" date="2017-02" db="EMBL/GenBank/DDBJ databases">
        <authorList>
            <person name="Varghese N."/>
            <person name="Submissions S."/>
        </authorList>
    </citation>
    <scope>NUCLEOTIDE SEQUENCE [LARGE SCALE GENOMIC DNA]</scope>
    <source>
        <strain evidence="2">ATCC 35199</strain>
    </source>
</reference>
<accession>A0A1T5BUD7</accession>
<dbReference type="EMBL" id="FUYN01000003">
    <property type="protein sequence ID" value="SKB50948.1"/>
    <property type="molecule type" value="Genomic_DNA"/>
</dbReference>
<dbReference type="Proteomes" id="UP000243406">
    <property type="component" value="Unassembled WGS sequence"/>
</dbReference>
<protein>
    <recommendedName>
        <fullName evidence="3">Polysaccharide deacetylase</fullName>
    </recommendedName>
</protein>
<dbReference type="Gene3D" id="3.20.20.370">
    <property type="entry name" value="Glycoside hydrolase/deacetylase"/>
    <property type="match status" value="1"/>
</dbReference>
<keyword evidence="2" id="KW-1185">Reference proteome</keyword>
<evidence type="ECO:0008006" key="3">
    <source>
        <dbReference type="Google" id="ProtNLM"/>
    </source>
</evidence>
<dbReference type="RefSeq" id="WP_079589699.1">
    <property type="nucleotide sequence ID" value="NZ_FUYN01000003.1"/>
</dbReference>
<sequence>MSNSVNKPIYNNDIRSLFENEGFELVVSMDCEGTNYDKNLENNVLNLERFLKLATNNNITCILFITPYFADMLSKLNLIDKIKENYKVIFGLHIHPDNLPEAIASKCSFIRPDEEYLASYSYEEQKQIVNLCMKYLDNKGIEPIQIYRGGCFSMNEDTSKILAELTDIKYESHNPYREQYTPLKGLLNPMPVYALSRNEELRLEFFTTEKLQNMVAEAYDKGAKTIAITHSYMLDSNDFHYERDGIIDDIHIRLEKILETIQEKTTVPKIAN</sequence>
<evidence type="ECO:0000313" key="2">
    <source>
        <dbReference type="Proteomes" id="UP000243406"/>
    </source>
</evidence>
<dbReference type="AlphaFoldDB" id="A0A1T5BUD7"/>
<gene>
    <name evidence="1" type="ORF">SAMN02745120_1884</name>
</gene>
<organism evidence="1 2">
    <name type="scientific">Acetoanaerobium noterae</name>
    <dbReference type="NCBI Taxonomy" id="745369"/>
    <lineage>
        <taxon>Bacteria</taxon>
        <taxon>Bacillati</taxon>
        <taxon>Bacillota</taxon>
        <taxon>Clostridia</taxon>
        <taxon>Peptostreptococcales</taxon>
        <taxon>Filifactoraceae</taxon>
        <taxon>Acetoanaerobium</taxon>
    </lineage>
</organism>
<name>A0A1T5BUD7_9FIRM</name>
<dbReference type="OrthoDB" id="1890730at2"/>
<proteinExistence type="predicted"/>